<gene>
    <name evidence="2" type="ORF">INT46_001698</name>
</gene>
<comment type="caution">
    <text evidence="2">The sequence shown here is derived from an EMBL/GenBank/DDBJ whole genome shotgun (WGS) entry which is preliminary data.</text>
</comment>
<dbReference type="SUPFAM" id="SSF56219">
    <property type="entry name" value="DNase I-like"/>
    <property type="match status" value="1"/>
</dbReference>
<dbReference type="InterPro" id="IPR005135">
    <property type="entry name" value="Endo/exonuclease/phosphatase"/>
</dbReference>
<dbReference type="AlphaFoldDB" id="A0A8H7R2T1"/>
<reference evidence="2" key="1">
    <citation type="submission" date="2020-12" db="EMBL/GenBank/DDBJ databases">
        <title>Metabolic potential, ecology and presence of endohyphal bacteria is reflected in genomic diversity of Mucoromycotina.</title>
        <authorList>
            <person name="Muszewska A."/>
            <person name="Okrasinska A."/>
            <person name="Steczkiewicz K."/>
            <person name="Drgas O."/>
            <person name="Orlowska M."/>
            <person name="Perlinska-Lenart U."/>
            <person name="Aleksandrzak-Piekarczyk T."/>
            <person name="Szatraj K."/>
            <person name="Zielenkiewicz U."/>
            <person name="Pilsyk S."/>
            <person name="Malc E."/>
            <person name="Mieczkowski P."/>
            <person name="Kruszewska J.S."/>
            <person name="Biernat P."/>
            <person name="Pawlowska J."/>
        </authorList>
    </citation>
    <scope>NUCLEOTIDE SEQUENCE</scope>
    <source>
        <strain evidence="2">CBS 226.32</strain>
    </source>
</reference>
<dbReference type="Gene3D" id="3.60.10.10">
    <property type="entry name" value="Endonuclease/exonuclease/phosphatase"/>
    <property type="match status" value="2"/>
</dbReference>
<evidence type="ECO:0000259" key="1">
    <source>
        <dbReference type="Pfam" id="PF03372"/>
    </source>
</evidence>
<protein>
    <recommendedName>
        <fullName evidence="1">Endonuclease/exonuclease/phosphatase domain-containing protein</fullName>
    </recommendedName>
</protein>
<dbReference type="OrthoDB" id="276515at2759"/>
<feature type="domain" description="Endonuclease/exonuclease/phosphatase" evidence="1">
    <location>
        <begin position="8"/>
        <end position="203"/>
    </location>
</feature>
<dbReference type="GO" id="GO:0000175">
    <property type="term" value="F:3'-5'-RNA exonuclease activity"/>
    <property type="evidence" value="ECO:0007669"/>
    <property type="project" value="TreeGrafter"/>
</dbReference>
<dbReference type="EMBL" id="JAEPRC010000246">
    <property type="protein sequence ID" value="KAG2202855.1"/>
    <property type="molecule type" value="Genomic_DNA"/>
</dbReference>
<dbReference type="PANTHER" id="PTHR12121">
    <property type="entry name" value="CARBON CATABOLITE REPRESSOR PROTEIN 4"/>
    <property type="match status" value="1"/>
</dbReference>
<dbReference type="CDD" id="cd09083">
    <property type="entry name" value="EEP-1"/>
    <property type="match status" value="1"/>
</dbReference>
<accession>A0A8H7R2T1</accession>
<dbReference type="Pfam" id="PF03372">
    <property type="entry name" value="Exo_endo_phos"/>
    <property type="match status" value="1"/>
</dbReference>
<dbReference type="Proteomes" id="UP000650833">
    <property type="component" value="Unassembled WGS sequence"/>
</dbReference>
<dbReference type="InterPro" id="IPR036691">
    <property type="entry name" value="Endo/exonu/phosph_ase_sf"/>
</dbReference>
<dbReference type="PANTHER" id="PTHR12121:SF36">
    <property type="entry name" value="ENDONUCLEASE_EXONUCLEASE_PHOSPHATASE DOMAIN-CONTAINING PROTEIN"/>
    <property type="match status" value="1"/>
</dbReference>
<organism evidence="2 3">
    <name type="scientific">Mucor plumbeus</name>
    <dbReference type="NCBI Taxonomy" id="97098"/>
    <lineage>
        <taxon>Eukaryota</taxon>
        <taxon>Fungi</taxon>
        <taxon>Fungi incertae sedis</taxon>
        <taxon>Mucoromycota</taxon>
        <taxon>Mucoromycotina</taxon>
        <taxon>Mucoromycetes</taxon>
        <taxon>Mucorales</taxon>
        <taxon>Mucorineae</taxon>
        <taxon>Mucoraceae</taxon>
        <taxon>Mucor</taxon>
    </lineage>
</organism>
<keyword evidence="3" id="KW-1185">Reference proteome</keyword>
<proteinExistence type="predicted"/>
<evidence type="ECO:0000313" key="2">
    <source>
        <dbReference type="EMBL" id="KAG2202855.1"/>
    </source>
</evidence>
<name>A0A8H7R2T1_9FUNG</name>
<dbReference type="InterPro" id="IPR050410">
    <property type="entry name" value="CCR4/nocturin_mRNA_transcr"/>
</dbReference>
<evidence type="ECO:0000313" key="3">
    <source>
        <dbReference type="Proteomes" id="UP000650833"/>
    </source>
</evidence>
<sequence>MAGTINFMTFNVRHDHHNHSQTTPFAAPPLRENPLEKEEFGGEQPWSIRKWKIVDTILLYSPDVLALQEPVYHQLQDIEALLDDEYKWVGVGRKDGDKDGEFSAIFYKREILTVEDWKTIWLSEQPDIAGSISWDARHPRTATQVTFKKNDTIFTVFNTHMDHVGIQAREEGSKLLLEKAREAGDKGAVILLGDLNSTEDDPAYLCLTNSKYKNSKGSNDTLSNLQELNQVCASAYSEKSGEPVRTQENHITLPTHRVIRPGQILANMKKQKEQQEHVQNSEKYFLDVHYELISRLRSKGRPGTLSGPYGNRDTLTSFGKGTNDFDRAPIRIDFIMSLESSNVNVKVLQAATLCNRFDDGLYISDHRPVLAKLSW</sequence>